<organism evidence="1 2">
    <name type="scientific">Penicillium nordicum</name>
    <dbReference type="NCBI Taxonomy" id="229535"/>
    <lineage>
        <taxon>Eukaryota</taxon>
        <taxon>Fungi</taxon>
        <taxon>Dikarya</taxon>
        <taxon>Ascomycota</taxon>
        <taxon>Pezizomycotina</taxon>
        <taxon>Eurotiomycetes</taxon>
        <taxon>Eurotiomycetidae</taxon>
        <taxon>Eurotiales</taxon>
        <taxon>Aspergillaceae</taxon>
        <taxon>Penicillium</taxon>
    </lineage>
</organism>
<dbReference type="Proteomes" id="UP000037696">
    <property type="component" value="Unassembled WGS sequence"/>
</dbReference>
<sequence>MHVMIGVVSSSRVYTLADRQRPPSSPLESHNSSVTERISCSVSALAHDQTPLGNSQPPFLLLSLAVINDSMCLSSPIHT</sequence>
<dbReference type="AlphaFoldDB" id="A0A0M9WCC0"/>
<evidence type="ECO:0000313" key="2">
    <source>
        <dbReference type="Proteomes" id="UP000037696"/>
    </source>
</evidence>
<proteinExistence type="predicted"/>
<reference evidence="1 2" key="1">
    <citation type="submission" date="2015-08" db="EMBL/GenBank/DDBJ databases">
        <title>Genome sequencing of Penicillium nordicum.</title>
        <authorList>
            <person name="Nguyen H.D."/>
            <person name="Seifert K.A."/>
        </authorList>
    </citation>
    <scope>NUCLEOTIDE SEQUENCE [LARGE SCALE GENOMIC DNA]</scope>
    <source>
        <strain evidence="1 2">DAOMC 185683</strain>
    </source>
</reference>
<keyword evidence="2" id="KW-1185">Reference proteome</keyword>
<dbReference type="EMBL" id="LHQQ01000218">
    <property type="protein sequence ID" value="KOS39119.1"/>
    <property type="molecule type" value="Genomic_DNA"/>
</dbReference>
<comment type="caution">
    <text evidence="1">The sequence shown here is derived from an EMBL/GenBank/DDBJ whole genome shotgun (WGS) entry which is preliminary data.</text>
</comment>
<accession>A0A0M9WCC0</accession>
<gene>
    <name evidence="1" type="ORF">ACN38_g10047</name>
</gene>
<protein>
    <submittedName>
        <fullName evidence="1">Uncharacterized protein</fullName>
    </submittedName>
</protein>
<evidence type="ECO:0000313" key="1">
    <source>
        <dbReference type="EMBL" id="KOS39119.1"/>
    </source>
</evidence>
<name>A0A0M9WCC0_9EURO</name>